<comment type="caution">
    <text evidence="2">The sequence shown here is derived from an EMBL/GenBank/DDBJ whole genome shotgun (WGS) entry which is preliminary data.</text>
</comment>
<evidence type="ECO:0000313" key="3">
    <source>
        <dbReference type="Proteomes" id="UP000604046"/>
    </source>
</evidence>
<feature type="transmembrane region" description="Helical" evidence="1">
    <location>
        <begin position="78"/>
        <end position="99"/>
    </location>
</feature>
<keyword evidence="3" id="KW-1185">Reference proteome</keyword>
<keyword evidence="1" id="KW-0812">Transmembrane</keyword>
<organism evidence="2 3">
    <name type="scientific">Symbiodinium natans</name>
    <dbReference type="NCBI Taxonomy" id="878477"/>
    <lineage>
        <taxon>Eukaryota</taxon>
        <taxon>Sar</taxon>
        <taxon>Alveolata</taxon>
        <taxon>Dinophyceae</taxon>
        <taxon>Suessiales</taxon>
        <taxon>Symbiodiniaceae</taxon>
        <taxon>Symbiodinium</taxon>
    </lineage>
</organism>
<evidence type="ECO:0000256" key="1">
    <source>
        <dbReference type="SAM" id="Phobius"/>
    </source>
</evidence>
<protein>
    <submittedName>
        <fullName evidence="2">Uncharacterized protein</fullName>
    </submittedName>
</protein>
<gene>
    <name evidence="2" type="ORF">SNAT2548_LOCUS5437</name>
</gene>
<sequence length="100" mass="11480">MDTEDNNLRDWVDHGMWTGKGNLEDKRLDGSVEEKRLEPPYWRLGGRMAHLVFSGMWIGKRISNPAFKAFRQAGTVTVFVNFDTLIIAVVLVHLFTQAFL</sequence>
<dbReference type="AlphaFoldDB" id="A0A812J0R9"/>
<reference evidence="2" key="1">
    <citation type="submission" date="2021-02" db="EMBL/GenBank/DDBJ databases">
        <authorList>
            <person name="Dougan E. K."/>
            <person name="Rhodes N."/>
            <person name="Thang M."/>
            <person name="Chan C."/>
        </authorList>
    </citation>
    <scope>NUCLEOTIDE SEQUENCE</scope>
</reference>
<keyword evidence="1" id="KW-0472">Membrane</keyword>
<name>A0A812J0R9_9DINO</name>
<evidence type="ECO:0000313" key="2">
    <source>
        <dbReference type="EMBL" id="CAE7195723.1"/>
    </source>
</evidence>
<accession>A0A812J0R9</accession>
<keyword evidence="1" id="KW-1133">Transmembrane helix</keyword>
<dbReference type="Proteomes" id="UP000604046">
    <property type="component" value="Unassembled WGS sequence"/>
</dbReference>
<proteinExistence type="predicted"/>
<dbReference type="EMBL" id="CAJNDS010000347">
    <property type="protein sequence ID" value="CAE7195723.1"/>
    <property type="molecule type" value="Genomic_DNA"/>
</dbReference>